<evidence type="ECO:0000256" key="1">
    <source>
        <dbReference type="SAM" id="MobiDB-lite"/>
    </source>
</evidence>
<feature type="region of interest" description="Disordered" evidence="1">
    <location>
        <begin position="689"/>
        <end position="716"/>
    </location>
</feature>
<dbReference type="SUPFAM" id="SSF53474">
    <property type="entry name" value="alpha/beta-Hydrolases"/>
    <property type="match status" value="1"/>
</dbReference>
<dbReference type="Pfam" id="PF00930">
    <property type="entry name" value="DPPIV_N"/>
    <property type="match status" value="1"/>
</dbReference>
<dbReference type="GO" id="GO:0008239">
    <property type="term" value="F:dipeptidyl-peptidase activity"/>
    <property type="evidence" value="ECO:0007669"/>
    <property type="project" value="TreeGrafter"/>
</dbReference>
<feature type="compositionally biased region" description="Polar residues" evidence="1">
    <location>
        <begin position="15"/>
        <end position="25"/>
    </location>
</feature>
<dbReference type="EMBL" id="CAEY01001369">
    <property type="status" value="NOT_ANNOTATED_CDS"/>
    <property type="molecule type" value="Genomic_DNA"/>
</dbReference>
<dbReference type="EnsemblMetazoa" id="tetur04g06820.1">
    <property type="protein sequence ID" value="tetur04g06820.1"/>
    <property type="gene ID" value="tetur04g06820"/>
</dbReference>
<dbReference type="Gene3D" id="3.40.50.1820">
    <property type="entry name" value="alpha/beta hydrolase"/>
    <property type="match status" value="1"/>
</dbReference>
<evidence type="ECO:0008006" key="6">
    <source>
        <dbReference type="Google" id="ProtNLM"/>
    </source>
</evidence>
<protein>
    <recommendedName>
        <fullName evidence="6">Dipeptidyl peptidase 9</fullName>
    </recommendedName>
</protein>
<dbReference type="InterPro" id="IPR050278">
    <property type="entry name" value="Serine_Prot_S9B/DPPIV"/>
</dbReference>
<dbReference type="OMA" id="DIWVTNI"/>
<evidence type="ECO:0000259" key="3">
    <source>
        <dbReference type="Pfam" id="PF00930"/>
    </source>
</evidence>
<feature type="compositionally biased region" description="Basic and acidic residues" evidence="1">
    <location>
        <begin position="1"/>
        <end position="14"/>
    </location>
</feature>
<dbReference type="AlphaFoldDB" id="T1K2Z3"/>
<evidence type="ECO:0000313" key="5">
    <source>
        <dbReference type="Proteomes" id="UP000015104"/>
    </source>
</evidence>
<dbReference type="PANTHER" id="PTHR11731:SF193">
    <property type="entry name" value="DIPEPTIDYL PEPTIDASE 9"/>
    <property type="match status" value="1"/>
</dbReference>
<keyword evidence="5" id="KW-1185">Reference proteome</keyword>
<dbReference type="SUPFAM" id="SSF82171">
    <property type="entry name" value="DPP6 N-terminal domain-like"/>
    <property type="match status" value="1"/>
</dbReference>
<gene>
    <name evidence="4" type="primary">107359716</name>
</gene>
<dbReference type="GO" id="GO:0006508">
    <property type="term" value="P:proteolysis"/>
    <property type="evidence" value="ECO:0007669"/>
    <property type="project" value="InterPro"/>
</dbReference>
<feature type="domain" description="Dipeptidylpeptidase IV N-terminal" evidence="3">
    <location>
        <begin position="409"/>
        <end position="814"/>
    </location>
</feature>
<dbReference type="InterPro" id="IPR029058">
    <property type="entry name" value="AB_hydrolase_fold"/>
</dbReference>
<dbReference type="InterPro" id="IPR002469">
    <property type="entry name" value="Peptidase_S9B_N"/>
</dbReference>
<organism evidence="4 5">
    <name type="scientific">Tetranychus urticae</name>
    <name type="common">Two-spotted spider mite</name>
    <dbReference type="NCBI Taxonomy" id="32264"/>
    <lineage>
        <taxon>Eukaryota</taxon>
        <taxon>Metazoa</taxon>
        <taxon>Ecdysozoa</taxon>
        <taxon>Arthropoda</taxon>
        <taxon>Chelicerata</taxon>
        <taxon>Arachnida</taxon>
        <taxon>Acari</taxon>
        <taxon>Acariformes</taxon>
        <taxon>Trombidiformes</taxon>
        <taxon>Prostigmata</taxon>
        <taxon>Eleutherengona</taxon>
        <taxon>Raphignathae</taxon>
        <taxon>Tetranychoidea</taxon>
        <taxon>Tetranychidae</taxon>
        <taxon>Tetranychus</taxon>
    </lineage>
</organism>
<dbReference type="KEGG" id="tut:107359716"/>
<reference evidence="4" key="2">
    <citation type="submission" date="2015-06" db="UniProtKB">
        <authorList>
            <consortium name="EnsemblMetazoa"/>
        </authorList>
    </citation>
    <scope>IDENTIFICATION</scope>
</reference>
<feature type="compositionally biased region" description="Acidic residues" evidence="1">
    <location>
        <begin position="295"/>
        <end position="314"/>
    </location>
</feature>
<proteinExistence type="predicted"/>
<dbReference type="Gene3D" id="2.140.10.30">
    <property type="entry name" value="Dipeptidylpeptidase IV, N-terminal domain"/>
    <property type="match status" value="2"/>
</dbReference>
<dbReference type="PANTHER" id="PTHR11731">
    <property type="entry name" value="PROTEASE FAMILY S9B,C DIPEPTIDYL-PEPTIDASE IV-RELATED"/>
    <property type="match status" value="1"/>
</dbReference>
<name>T1K2Z3_TETUR</name>
<dbReference type="OrthoDB" id="16520at2759"/>
<feature type="compositionally biased region" description="Basic and acidic residues" evidence="1">
    <location>
        <begin position="704"/>
        <end position="716"/>
    </location>
</feature>
<feature type="domain" description="Peptidase S9 prolyl oligopeptidase catalytic" evidence="2">
    <location>
        <begin position="964"/>
        <end position="1165"/>
    </location>
</feature>
<dbReference type="HOGENOM" id="CLU_006105_1_0_1"/>
<feature type="compositionally biased region" description="Low complexity" evidence="1">
    <location>
        <begin position="281"/>
        <end position="294"/>
    </location>
</feature>
<dbReference type="InterPro" id="IPR001375">
    <property type="entry name" value="Peptidase_S9_cat"/>
</dbReference>
<feature type="region of interest" description="Disordered" evidence="1">
    <location>
        <begin position="1"/>
        <end position="69"/>
    </location>
</feature>
<dbReference type="eggNOG" id="KOG2281">
    <property type="taxonomic scope" value="Eukaryota"/>
</dbReference>
<feature type="compositionally biased region" description="Low complexity" evidence="1">
    <location>
        <begin position="56"/>
        <end position="69"/>
    </location>
</feature>
<dbReference type="Proteomes" id="UP000015104">
    <property type="component" value="Unassembled WGS sequence"/>
</dbReference>
<evidence type="ECO:0000259" key="2">
    <source>
        <dbReference type="Pfam" id="PF00326"/>
    </source>
</evidence>
<dbReference type="GO" id="GO:0008236">
    <property type="term" value="F:serine-type peptidase activity"/>
    <property type="evidence" value="ECO:0007669"/>
    <property type="project" value="InterPro"/>
</dbReference>
<evidence type="ECO:0000313" key="4">
    <source>
        <dbReference type="EnsemblMetazoa" id="tetur04g06820.1"/>
    </source>
</evidence>
<reference evidence="5" key="1">
    <citation type="submission" date="2011-08" db="EMBL/GenBank/DDBJ databases">
        <authorList>
            <person name="Rombauts S."/>
        </authorList>
    </citation>
    <scope>NUCLEOTIDE SEQUENCE</scope>
    <source>
        <strain evidence="5">London</strain>
    </source>
</reference>
<feature type="region of interest" description="Disordered" evidence="1">
    <location>
        <begin position="270"/>
        <end position="314"/>
    </location>
</feature>
<accession>T1K2Z3</accession>
<sequence>MVDKGIDKKLEKRFQSPTSPVTSYILSDPMKPSDGVREFSPIMTGSVEVPVKTDDSTPSSVLSSASPATSSSSLPSWGFSLPQFPQLPNFPSNPLPQVITQNLQGIRGYFPSNLNLPNFTSAMTLPMSSVISSFPSMPSMPSIPSIPSMVSSAISGVSFQQANPIKTWSQLKDSVRRAHRKLFEISGRVPFAFNFAQLNEGDTVIGTRIYFLCSMLNGSEITLYYCDILENQRNFTKSDSLSSQSSLDSGMEAIPSAVPETKDDAHESAFFTSNSNDSYHNENSSNGNENYNTNDGDDDYMPTNDDEDFVENDGDSFREKSNLQNFEWKPLIDLNVKYYTTESNLDSSSNNYQEKLQLERKRIMFSGITSYEYESSCKRFVFTSNGHLFHFDDDGTPPYHPIRLNSSSKSAKINPAICPANPDLVAFFSDNDVWVTHIQTGQELRLTNTKYNTNRRALIAGYPCYVIQEEFRRYTGFWWRPGFSKTTKSAGESSKLEFHILYEEVDESAVELVHLPTANGSVEDYRFPRAGGSNASSDLKLASFKYDESTHQLSDASCGPVPGLQSLYSIYPHYEYLVRCGWHSQDCVWVQLLNRQQKHLVLGLFSLSKSFPAQILIHEDNSPYWVNVHDFIHFLPNNSPCENNENCLKPGSEVEFFWISERTGYRHINLVKVQLVANGEDVRNKIAKKDHLTRNPAGPNNMDVEEKNETNPGHENDLFSSDLRSLLLERKQLTSGEWEVHNKEIWIDEKNELVYFVGLKDTPLERHLYCVSYRDIYCKKIRRLSELGFSHTLLAFNSDCDLFVNIQSNISIPPFGFVHRKVILSPASPPSSSFSQTSHNLQLGSSSNSAESTENVHFQKIGFILNNTSENWNLSMDSSCSSSDAPSSSTIMVDNESADVVPGMTKPELFTYRLKNSGETLYGLVFKPEFMESDVKYPCVLDIYGGPEVQVVTNAFKSTRLVRRHLLAGEGYVVVAIDGRGSHNRGAKFEAHIQGRIGQVEISDQVEVLEWLAETTNYIDLTRVAIHGWSYGGYLSLMGLAQRPDIFRIAIAGAPVTNWSLYDTGYTERYLDTPYANQAAYAKGNVLNLAKNFPDEENRLLLVHGLMDENVHFIHTMQLITHLIKAGKPYQIQIFPSERHSLRKAPSCEHNETQLLFYLEQHLKQCSTKFINV</sequence>
<dbReference type="Pfam" id="PF00326">
    <property type="entry name" value="Peptidase_S9"/>
    <property type="match status" value="1"/>
</dbReference>
<dbReference type="STRING" id="32264.T1K2Z3"/>